<keyword evidence="3" id="KW-1185">Reference proteome</keyword>
<dbReference type="EMBL" id="JBAHYK010000279">
    <property type="protein sequence ID" value="KAL0575734.1"/>
    <property type="molecule type" value="Genomic_DNA"/>
</dbReference>
<gene>
    <name evidence="2" type="ORF">V5O48_006248</name>
</gene>
<proteinExistence type="predicted"/>
<name>A0ABR3FK18_9AGAR</name>
<accession>A0ABR3FK18</accession>
<organism evidence="2 3">
    <name type="scientific">Marasmius crinis-equi</name>
    <dbReference type="NCBI Taxonomy" id="585013"/>
    <lineage>
        <taxon>Eukaryota</taxon>
        <taxon>Fungi</taxon>
        <taxon>Dikarya</taxon>
        <taxon>Basidiomycota</taxon>
        <taxon>Agaricomycotina</taxon>
        <taxon>Agaricomycetes</taxon>
        <taxon>Agaricomycetidae</taxon>
        <taxon>Agaricales</taxon>
        <taxon>Marasmiineae</taxon>
        <taxon>Marasmiaceae</taxon>
        <taxon>Marasmius</taxon>
    </lineage>
</organism>
<sequence length="209" mass="22346">MIEEGTLRGRREENADSSREPVIFYLWLNGGGYMDGRAHADGNAGGFSEQRKAGKGGDIAWREVMPLSVQSLLQSPHDENIPKKPISFSPSTNSVSSSHDSTISDRLRSILHLLRPPSDVTMNIPTPTTQIAHLPLFASSSSPLHTAAQAKSDLLSISTVAQVSVVLAMPSPHSFKDANGVARLPCLELGSVQAGVICDEQSDVFSVGE</sequence>
<evidence type="ECO:0000313" key="2">
    <source>
        <dbReference type="EMBL" id="KAL0575734.1"/>
    </source>
</evidence>
<reference evidence="2 3" key="1">
    <citation type="submission" date="2024-02" db="EMBL/GenBank/DDBJ databases">
        <title>A draft genome for the cacao thread blight pathogen Marasmius crinis-equi.</title>
        <authorList>
            <person name="Cohen S.P."/>
            <person name="Baruah I.K."/>
            <person name="Amoako-Attah I."/>
            <person name="Bukari Y."/>
            <person name="Meinhardt L.W."/>
            <person name="Bailey B.A."/>
        </authorList>
    </citation>
    <scope>NUCLEOTIDE SEQUENCE [LARGE SCALE GENOMIC DNA]</scope>
    <source>
        <strain evidence="2 3">GH-76</strain>
    </source>
</reference>
<comment type="caution">
    <text evidence="2">The sequence shown here is derived from an EMBL/GenBank/DDBJ whole genome shotgun (WGS) entry which is preliminary data.</text>
</comment>
<evidence type="ECO:0000256" key="1">
    <source>
        <dbReference type="SAM" id="MobiDB-lite"/>
    </source>
</evidence>
<feature type="compositionally biased region" description="Low complexity" evidence="1">
    <location>
        <begin position="87"/>
        <end position="101"/>
    </location>
</feature>
<dbReference type="Proteomes" id="UP001465976">
    <property type="component" value="Unassembled WGS sequence"/>
</dbReference>
<feature type="region of interest" description="Disordered" evidence="1">
    <location>
        <begin position="79"/>
        <end position="101"/>
    </location>
</feature>
<evidence type="ECO:0000313" key="3">
    <source>
        <dbReference type="Proteomes" id="UP001465976"/>
    </source>
</evidence>
<protein>
    <submittedName>
        <fullName evidence="2">Uncharacterized protein</fullName>
    </submittedName>
</protein>